<evidence type="ECO:0000313" key="5">
    <source>
        <dbReference type="EMBL" id="MCP3732609.1"/>
    </source>
</evidence>
<accession>A0A9X2KMH4</accession>
<comment type="caution">
    <text evidence="5">The sequence shown here is derived from an EMBL/GenBank/DDBJ whole genome shotgun (WGS) entry which is preliminary data.</text>
</comment>
<dbReference type="Pfam" id="PF00389">
    <property type="entry name" value="2-Hacid_dh"/>
    <property type="match status" value="1"/>
</dbReference>
<dbReference type="InterPro" id="IPR029752">
    <property type="entry name" value="D-isomer_DH_CS1"/>
</dbReference>
<proteinExistence type="inferred from homology"/>
<dbReference type="RefSeq" id="WP_254296191.1">
    <property type="nucleotide sequence ID" value="NZ_JAMLDX010000020.1"/>
</dbReference>
<dbReference type="InterPro" id="IPR050223">
    <property type="entry name" value="D-isomer_2-hydroxyacid_DH"/>
</dbReference>
<dbReference type="GO" id="GO:0016618">
    <property type="term" value="F:hydroxypyruvate reductase [NAD(P)H] activity"/>
    <property type="evidence" value="ECO:0007669"/>
    <property type="project" value="TreeGrafter"/>
</dbReference>
<dbReference type="Proteomes" id="UP001139451">
    <property type="component" value="Unassembled WGS sequence"/>
</dbReference>
<dbReference type="Gene3D" id="3.40.50.720">
    <property type="entry name" value="NAD(P)-binding Rossmann-like Domain"/>
    <property type="match status" value="2"/>
</dbReference>
<comment type="similarity">
    <text evidence="2">Belongs to the D-isomer specific 2-hydroxyacid dehydrogenase family.</text>
</comment>
<name>A0A9X2KMH4_9SPHN</name>
<dbReference type="GO" id="GO:0051287">
    <property type="term" value="F:NAD binding"/>
    <property type="evidence" value="ECO:0007669"/>
    <property type="project" value="InterPro"/>
</dbReference>
<sequence length="326" mass="34458">MRESSIADGCVLLTDHPWPDLGLETSIFERAGIRLVAGPEIAGTAAEVERLVAECSPAAILTCWAPVSRAAIELPADLRIVARLGVGLDNIDVAAATERGAWVTNVPDYCVAEVSDHALAFVLDRCRGISRLNDAVKASGWNSDASGLLRLSEQVVGILGYGRIGRETARKFKAMGCQVLAYDPYFSPDESVASGSTLATIASECDVIVIHVPLLPETTGLIDEAFLRATGRKPLIVNVSRGPIVSNQGLIAALENGWIRGACLDVIDGEPAPSPEIIAHPLVTATPHIAYASDASMAELRRRACEEVVRVLSGATPENGRNAPHG</sequence>
<dbReference type="InterPro" id="IPR006140">
    <property type="entry name" value="D-isomer_DH_NAD-bd"/>
</dbReference>
<evidence type="ECO:0000256" key="1">
    <source>
        <dbReference type="ARBA" id="ARBA00023002"/>
    </source>
</evidence>
<evidence type="ECO:0000256" key="2">
    <source>
        <dbReference type="RuleBase" id="RU003719"/>
    </source>
</evidence>
<dbReference type="EMBL" id="JAMLDX010000020">
    <property type="protein sequence ID" value="MCP3732609.1"/>
    <property type="molecule type" value="Genomic_DNA"/>
</dbReference>
<dbReference type="SUPFAM" id="SSF51735">
    <property type="entry name" value="NAD(P)-binding Rossmann-fold domains"/>
    <property type="match status" value="1"/>
</dbReference>
<dbReference type="AlphaFoldDB" id="A0A9X2KMH4"/>
<protein>
    <submittedName>
        <fullName evidence="5">C-terminal binding protein</fullName>
    </submittedName>
</protein>
<evidence type="ECO:0000259" key="4">
    <source>
        <dbReference type="Pfam" id="PF02826"/>
    </source>
</evidence>
<organism evidence="5 6">
    <name type="scientific">Sphingomonas tagetis</name>
    <dbReference type="NCBI Taxonomy" id="2949092"/>
    <lineage>
        <taxon>Bacteria</taxon>
        <taxon>Pseudomonadati</taxon>
        <taxon>Pseudomonadota</taxon>
        <taxon>Alphaproteobacteria</taxon>
        <taxon>Sphingomonadales</taxon>
        <taxon>Sphingomonadaceae</taxon>
        <taxon>Sphingomonas</taxon>
    </lineage>
</organism>
<dbReference type="SUPFAM" id="SSF52283">
    <property type="entry name" value="Formate/glycerate dehydrogenase catalytic domain-like"/>
    <property type="match status" value="1"/>
</dbReference>
<dbReference type="PROSITE" id="PS00065">
    <property type="entry name" value="D_2_HYDROXYACID_DH_1"/>
    <property type="match status" value="1"/>
</dbReference>
<feature type="domain" description="D-isomer specific 2-hydroxyacid dehydrogenase catalytic" evidence="3">
    <location>
        <begin position="58"/>
        <end position="319"/>
    </location>
</feature>
<dbReference type="Pfam" id="PF02826">
    <property type="entry name" value="2-Hacid_dh_C"/>
    <property type="match status" value="1"/>
</dbReference>
<dbReference type="GO" id="GO:0003714">
    <property type="term" value="F:transcription corepressor activity"/>
    <property type="evidence" value="ECO:0007669"/>
    <property type="project" value="InterPro"/>
</dbReference>
<reference evidence="5" key="1">
    <citation type="submission" date="2022-05" db="EMBL/GenBank/DDBJ databases">
        <title>Sphingomonas sp. strain MG17 Genome sequencing and assembly.</title>
        <authorList>
            <person name="Kim I."/>
        </authorList>
    </citation>
    <scope>NUCLEOTIDE SEQUENCE</scope>
    <source>
        <strain evidence="5">MG17</strain>
    </source>
</reference>
<evidence type="ECO:0000313" key="6">
    <source>
        <dbReference type="Proteomes" id="UP001139451"/>
    </source>
</evidence>
<gene>
    <name evidence="5" type="ORF">M9978_19475</name>
</gene>
<dbReference type="PANTHER" id="PTHR10996:SF283">
    <property type="entry name" value="GLYOXYLATE_HYDROXYPYRUVATE REDUCTASE B"/>
    <property type="match status" value="1"/>
</dbReference>
<dbReference type="GO" id="GO:0030267">
    <property type="term" value="F:glyoxylate reductase (NADPH) activity"/>
    <property type="evidence" value="ECO:0007669"/>
    <property type="project" value="TreeGrafter"/>
</dbReference>
<keyword evidence="6" id="KW-1185">Reference proteome</keyword>
<feature type="domain" description="D-isomer specific 2-hydroxyacid dehydrogenase NAD-binding" evidence="4">
    <location>
        <begin position="119"/>
        <end position="290"/>
    </location>
</feature>
<dbReference type="GO" id="GO:0005829">
    <property type="term" value="C:cytosol"/>
    <property type="evidence" value="ECO:0007669"/>
    <property type="project" value="TreeGrafter"/>
</dbReference>
<dbReference type="CDD" id="cd05299">
    <property type="entry name" value="CtBP_dh"/>
    <property type="match status" value="1"/>
</dbReference>
<evidence type="ECO:0000259" key="3">
    <source>
        <dbReference type="Pfam" id="PF00389"/>
    </source>
</evidence>
<keyword evidence="1 2" id="KW-0560">Oxidoreductase</keyword>
<dbReference type="InterPro" id="IPR036291">
    <property type="entry name" value="NAD(P)-bd_dom_sf"/>
</dbReference>
<dbReference type="InterPro" id="IPR043322">
    <property type="entry name" value="CtBP"/>
</dbReference>
<dbReference type="PANTHER" id="PTHR10996">
    <property type="entry name" value="2-HYDROXYACID DEHYDROGENASE-RELATED"/>
    <property type="match status" value="1"/>
</dbReference>
<dbReference type="InterPro" id="IPR006139">
    <property type="entry name" value="D-isomer_2_OHA_DH_cat_dom"/>
</dbReference>